<keyword evidence="2" id="KW-1185">Reference proteome</keyword>
<comment type="caution">
    <text evidence="1">The sequence shown here is derived from an EMBL/GenBank/DDBJ whole genome shotgun (WGS) entry which is preliminary data.</text>
</comment>
<accession>A0ABW2XI96</accession>
<proteinExistence type="predicted"/>
<dbReference type="Proteomes" id="UP001597063">
    <property type="component" value="Unassembled WGS sequence"/>
</dbReference>
<evidence type="ECO:0000313" key="1">
    <source>
        <dbReference type="EMBL" id="MFD0686124.1"/>
    </source>
</evidence>
<reference evidence="2" key="1">
    <citation type="journal article" date="2019" name="Int. J. Syst. Evol. Microbiol.">
        <title>The Global Catalogue of Microorganisms (GCM) 10K type strain sequencing project: providing services to taxonomists for standard genome sequencing and annotation.</title>
        <authorList>
            <consortium name="The Broad Institute Genomics Platform"/>
            <consortium name="The Broad Institute Genome Sequencing Center for Infectious Disease"/>
            <person name="Wu L."/>
            <person name="Ma J."/>
        </authorList>
    </citation>
    <scope>NUCLEOTIDE SEQUENCE [LARGE SCALE GENOMIC DNA]</scope>
    <source>
        <strain evidence="2">JCM 9371</strain>
    </source>
</reference>
<evidence type="ECO:0000313" key="2">
    <source>
        <dbReference type="Proteomes" id="UP001597063"/>
    </source>
</evidence>
<sequence length="198" mass="22671">MYGAFRRDMARLEAAGGVDGAVGSRGVRNGWETFRLHWLAQRAAEERALWTVMRGRVPGAGPRPPLVDAMEFLGLRLVPLFDTVDTALERGDGHVFAWCARELPEAVATLLDYTEAKALPLVHELLTPYEWGTFEVEFRREIGFRGLRDFLPWLLDGASEDTSRAVLAMLPPPVRFAYRTRWLRRHERRDLWTVRPGR</sequence>
<organism evidence="1 2">
    <name type="scientific">Actinomadura fibrosa</name>
    <dbReference type="NCBI Taxonomy" id="111802"/>
    <lineage>
        <taxon>Bacteria</taxon>
        <taxon>Bacillati</taxon>
        <taxon>Actinomycetota</taxon>
        <taxon>Actinomycetes</taxon>
        <taxon>Streptosporangiales</taxon>
        <taxon>Thermomonosporaceae</taxon>
        <taxon>Actinomadura</taxon>
    </lineage>
</organism>
<name>A0ABW2XI96_9ACTN</name>
<gene>
    <name evidence="1" type="ORF">ACFQZM_16605</name>
</gene>
<protein>
    <submittedName>
        <fullName evidence="1">Uncharacterized protein</fullName>
    </submittedName>
</protein>
<dbReference type="EMBL" id="JBHTGP010000008">
    <property type="protein sequence ID" value="MFD0686124.1"/>
    <property type="molecule type" value="Genomic_DNA"/>
</dbReference>